<sequence>MGESQMPRAQLKSQESICSTESAFDADSEKLLVDYRGLTGQYLSPEIFQWPTRAKSEKTTRPW</sequence>
<dbReference type="AlphaFoldDB" id="C4XTS4"/>
<reference evidence="1 2" key="1">
    <citation type="journal article" date="2009" name="Genome Res.">
        <title>Whole genome sequence of Desulfovibrio magneticus strain RS-1 revealed common gene clusters in magnetotactic bacteria.</title>
        <authorList>
            <person name="Nakazawa H."/>
            <person name="Arakaki A."/>
            <person name="Narita-Yamada S."/>
            <person name="Yashiro I."/>
            <person name="Jinno K."/>
            <person name="Aoki N."/>
            <person name="Tsuruyama A."/>
            <person name="Okamura Y."/>
            <person name="Tanikawa S."/>
            <person name="Fujita N."/>
            <person name="Takeyama H."/>
            <person name="Matsunaga T."/>
        </authorList>
    </citation>
    <scope>NUCLEOTIDE SEQUENCE [LARGE SCALE GENOMIC DNA]</scope>
    <source>
        <strain evidence="2">ATCC 700980 / DSM 13731 / RS-1</strain>
    </source>
</reference>
<dbReference type="EMBL" id="AP010904">
    <property type="protein sequence ID" value="BAH73589.1"/>
    <property type="molecule type" value="Genomic_DNA"/>
</dbReference>
<evidence type="ECO:0000313" key="2">
    <source>
        <dbReference type="Proteomes" id="UP000009071"/>
    </source>
</evidence>
<dbReference type="STRING" id="573370.DMR_00980"/>
<protein>
    <submittedName>
        <fullName evidence="1">Uncharacterized protein</fullName>
    </submittedName>
</protein>
<dbReference type="Proteomes" id="UP000009071">
    <property type="component" value="Chromosome"/>
</dbReference>
<proteinExistence type="predicted"/>
<name>C4XTS4_SOLM1</name>
<organism evidence="1 2">
    <name type="scientific">Solidesulfovibrio magneticus (strain ATCC 700980 / DSM 13731 / RS-1)</name>
    <name type="common">Desulfovibrio magneticus</name>
    <dbReference type="NCBI Taxonomy" id="573370"/>
    <lineage>
        <taxon>Bacteria</taxon>
        <taxon>Pseudomonadati</taxon>
        <taxon>Thermodesulfobacteriota</taxon>
        <taxon>Desulfovibrionia</taxon>
        <taxon>Desulfovibrionales</taxon>
        <taxon>Desulfovibrionaceae</taxon>
        <taxon>Solidesulfovibrio</taxon>
    </lineage>
</organism>
<evidence type="ECO:0000313" key="1">
    <source>
        <dbReference type="EMBL" id="BAH73589.1"/>
    </source>
</evidence>
<accession>C4XTS4</accession>
<keyword evidence="2" id="KW-1185">Reference proteome</keyword>
<dbReference type="HOGENOM" id="CLU_2878536_0_0_7"/>
<gene>
    <name evidence="1" type="ordered locus">DMR_00980</name>
</gene>
<dbReference type="KEGG" id="dma:DMR_00980"/>